<evidence type="ECO:0008006" key="17">
    <source>
        <dbReference type="Google" id="ProtNLM"/>
    </source>
</evidence>
<dbReference type="Gene3D" id="1.20.1730.10">
    <property type="entry name" value="Sodium/glucose cotransporter"/>
    <property type="match status" value="1"/>
</dbReference>
<comment type="similarity">
    <text evidence="2 13">Belongs to the sodium:solute symporter (SSF) (TC 2.A.21) family.</text>
</comment>
<accession>A0AA42CJ30</accession>
<dbReference type="EMBL" id="JAMOIM010000008">
    <property type="protein sequence ID" value="MCW6509004.1"/>
    <property type="molecule type" value="Genomic_DNA"/>
</dbReference>
<feature type="transmembrane region" description="Helical" evidence="14">
    <location>
        <begin position="259"/>
        <end position="281"/>
    </location>
</feature>
<feature type="transmembrane region" description="Helical" evidence="14">
    <location>
        <begin position="293"/>
        <end position="314"/>
    </location>
</feature>
<dbReference type="PANTHER" id="PTHR48086:SF3">
    <property type="entry name" value="SODIUM_PROLINE SYMPORTER"/>
    <property type="match status" value="1"/>
</dbReference>
<feature type="transmembrane region" description="Helical" evidence="14">
    <location>
        <begin position="191"/>
        <end position="210"/>
    </location>
</feature>
<keyword evidence="11" id="KW-0739">Sodium transport</keyword>
<feature type="transmembrane region" description="Helical" evidence="14">
    <location>
        <begin position="386"/>
        <end position="405"/>
    </location>
</feature>
<evidence type="ECO:0000313" key="15">
    <source>
        <dbReference type="EMBL" id="MCW6509004.1"/>
    </source>
</evidence>
<feature type="transmembrane region" description="Helical" evidence="14">
    <location>
        <begin position="629"/>
        <end position="647"/>
    </location>
</feature>
<evidence type="ECO:0000256" key="6">
    <source>
        <dbReference type="ARBA" id="ARBA00022847"/>
    </source>
</evidence>
<dbReference type="AlphaFoldDB" id="A0AA42CJ30"/>
<dbReference type="Proteomes" id="UP001165667">
    <property type="component" value="Unassembled WGS sequence"/>
</dbReference>
<dbReference type="GO" id="GO:0015293">
    <property type="term" value="F:symporter activity"/>
    <property type="evidence" value="ECO:0007669"/>
    <property type="project" value="UniProtKB-KW"/>
</dbReference>
<evidence type="ECO:0000256" key="13">
    <source>
        <dbReference type="RuleBase" id="RU362091"/>
    </source>
</evidence>
<comment type="catalytic activity">
    <reaction evidence="12">
        <text>L-proline(in) + Na(+)(in) = L-proline(out) + Na(+)(out)</text>
        <dbReference type="Rhea" id="RHEA:28967"/>
        <dbReference type="ChEBI" id="CHEBI:29101"/>
        <dbReference type="ChEBI" id="CHEBI:60039"/>
    </reaction>
</comment>
<feature type="transmembrane region" description="Helical" evidence="14">
    <location>
        <begin position="532"/>
        <end position="553"/>
    </location>
</feature>
<dbReference type="InterPro" id="IPR050277">
    <property type="entry name" value="Sodium:Solute_Symporter"/>
</dbReference>
<evidence type="ECO:0000256" key="9">
    <source>
        <dbReference type="ARBA" id="ARBA00023065"/>
    </source>
</evidence>
<evidence type="ECO:0000256" key="4">
    <source>
        <dbReference type="ARBA" id="ARBA00022475"/>
    </source>
</evidence>
<feature type="transmembrane region" description="Helical" evidence="14">
    <location>
        <begin position="440"/>
        <end position="470"/>
    </location>
</feature>
<keyword evidence="4" id="KW-1003">Cell membrane</keyword>
<feature type="transmembrane region" description="Helical" evidence="14">
    <location>
        <begin position="74"/>
        <end position="94"/>
    </location>
</feature>
<keyword evidence="5 14" id="KW-0812">Transmembrane</keyword>
<feature type="transmembrane region" description="Helical" evidence="14">
    <location>
        <begin position="45"/>
        <end position="68"/>
    </location>
</feature>
<sequence length="648" mass="67231">MSEALIWLVAALALSSAYWLYCGVACARSAESPRSFFLADRDLPAWMFVLVATGASFPAWIVLGHAALVASGGLAFAETALCAITIPLAGVLFLKRQWMLGKRYGYVTPAEMLGDYFGGEGIRLCTVLIAVVFAVPFMGTQMRAAADLLAAVSGGAVDPILALWGVTGLVFAYTCVGGLRAAAVAGASQSLLLAAGAIMIGVLALAGGFADLAGGLGQQAGAGAPTVSAPPLGIPGVIQFVRGLGVEPPLGSPWTATMIFSYCISLMGLQLAPAFGLLAFATRSPKGFVAQQTWAAAGAAGVLLVVAITAAGLSRHGASTSDPVARLIGGLAGAAPWFVGILAVAMLAGAQVFASLNLSAASTILVRDVYRRYLDPELDVAGQRRAARITMGLLALAALLLATFAPAAERALAALALGFGLQLLPALAGLCWLRWLTREGVVVGLVAGLVAVIFTEPLGGAVAGFFGIHLPWGRWPWTLHSGAWGLGINAAACLVISLISQRAREHTRRSAFHVFLTAFAGRPRSGRALRPLAWALTLAWMFFAIGPGAIYGNSAFGDGSASAGALATGLPSLWIWQIVWWALGVLLIWFLAHRMALSTRPVRPIEPLPRSQRPRSDVAALAPGESQRWALIAIGLAGLAILANWLFD</sequence>
<evidence type="ECO:0000256" key="12">
    <source>
        <dbReference type="ARBA" id="ARBA00033708"/>
    </source>
</evidence>
<keyword evidence="8" id="KW-0915">Sodium</keyword>
<evidence type="ECO:0000256" key="11">
    <source>
        <dbReference type="ARBA" id="ARBA00023201"/>
    </source>
</evidence>
<keyword evidence="6" id="KW-0769">Symport</keyword>
<comment type="subcellular location">
    <subcellularLocation>
        <location evidence="1">Cell membrane</location>
        <topology evidence="1">Multi-pass membrane protein</topology>
    </subcellularLocation>
</comment>
<feature type="transmembrane region" description="Helical" evidence="14">
    <location>
        <begin position="6"/>
        <end position="24"/>
    </location>
</feature>
<dbReference type="InterPro" id="IPR001734">
    <property type="entry name" value="Na/solute_symporter"/>
</dbReference>
<name>A0AA42CJ30_9HYPH</name>
<comment type="caution">
    <text evidence="15">The sequence shown here is derived from an EMBL/GenBank/DDBJ whole genome shotgun (WGS) entry which is preliminary data.</text>
</comment>
<dbReference type="GO" id="GO:0006814">
    <property type="term" value="P:sodium ion transport"/>
    <property type="evidence" value="ECO:0007669"/>
    <property type="project" value="UniProtKB-KW"/>
</dbReference>
<dbReference type="InterPro" id="IPR038377">
    <property type="entry name" value="Na/Glc_symporter_sf"/>
</dbReference>
<feature type="transmembrane region" description="Helical" evidence="14">
    <location>
        <begin position="334"/>
        <end position="366"/>
    </location>
</feature>
<keyword evidence="9" id="KW-0406">Ion transport</keyword>
<keyword evidence="3" id="KW-0813">Transport</keyword>
<evidence type="ECO:0000256" key="7">
    <source>
        <dbReference type="ARBA" id="ARBA00022989"/>
    </source>
</evidence>
<feature type="transmembrane region" description="Helical" evidence="14">
    <location>
        <begin position="573"/>
        <end position="592"/>
    </location>
</feature>
<gene>
    <name evidence="15" type="ORF">M8523_13325</name>
</gene>
<feature type="transmembrane region" description="Helical" evidence="14">
    <location>
        <begin position="121"/>
        <end position="139"/>
    </location>
</feature>
<dbReference type="PANTHER" id="PTHR48086">
    <property type="entry name" value="SODIUM/PROLINE SYMPORTER-RELATED"/>
    <property type="match status" value="1"/>
</dbReference>
<dbReference type="PROSITE" id="PS50283">
    <property type="entry name" value="NA_SOLUT_SYMP_3"/>
    <property type="match status" value="1"/>
</dbReference>
<dbReference type="Pfam" id="PF00474">
    <property type="entry name" value="SSF"/>
    <property type="match status" value="1"/>
</dbReference>
<evidence type="ECO:0000256" key="3">
    <source>
        <dbReference type="ARBA" id="ARBA00022448"/>
    </source>
</evidence>
<organism evidence="15 16">
    <name type="scientific">Lichenifustis flavocetrariae</name>
    <dbReference type="NCBI Taxonomy" id="2949735"/>
    <lineage>
        <taxon>Bacteria</taxon>
        <taxon>Pseudomonadati</taxon>
        <taxon>Pseudomonadota</taxon>
        <taxon>Alphaproteobacteria</taxon>
        <taxon>Hyphomicrobiales</taxon>
        <taxon>Lichenihabitantaceae</taxon>
        <taxon>Lichenifustis</taxon>
    </lineage>
</organism>
<keyword evidence="7 14" id="KW-1133">Transmembrane helix</keyword>
<feature type="transmembrane region" description="Helical" evidence="14">
    <location>
        <begin position="159"/>
        <end position="179"/>
    </location>
</feature>
<feature type="transmembrane region" description="Helical" evidence="14">
    <location>
        <begin position="482"/>
        <end position="500"/>
    </location>
</feature>
<evidence type="ECO:0000313" key="16">
    <source>
        <dbReference type="Proteomes" id="UP001165667"/>
    </source>
</evidence>
<dbReference type="GO" id="GO:0005886">
    <property type="term" value="C:plasma membrane"/>
    <property type="evidence" value="ECO:0007669"/>
    <property type="project" value="UniProtKB-SubCell"/>
</dbReference>
<feature type="transmembrane region" description="Helical" evidence="14">
    <location>
        <begin position="411"/>
        <end position="433"/>
    </location>
</feature>
<keyword evidence="16" id="KW-1185">Reference proteome</keyword>
<evidence type="ECO:0000256" key="1">
    <source>
        <dbReference type="ARBA" id="ARBA00004651"/>
    </source>
</evidence>
<protein>
    <recommendedName>
        <fullName evidence="17">Sodium:solute symporter</fullName>
    </recommendedName>
</protein>
<keyword evidence="10 14" id="KW-0472">Membrane</keyword>
<evidence type="ECO:0000256" key="10">
    <source>
        <dbReference type="ARBA" id="ARBA00023136"/>
    </source>
</evidence>
<evidence type="ECO:0000256" key="8">
    <source>
        <dbReference type="ARBA" id="ARBA00023053"/>
    </source>
</evidence>
<dbReference type="RefSeq" id="WP_282585375.1">
    <property type="nucleotide sequence ID" value="NZ_JAMOIM010000008.1"/>
</dbReference>
<reference evidence="15" key="1">
    <citation type="submission" date="2022-05" db="EMBL/GenBank/DDBJ databases">
        <authorList>
            <person name="Pankratov T."/>
        </authorList>
    </citation>
    <scope>NUCLEOTIDE SEQUENCE</scope>
    <source>
        <strain evidence="15">BP6-180914</strain>
    </source>
</reference>
<proteinExistence type="inferred from homology"/>
<evidence type="ECO:0000256" key="5">
    <source>
        <dbReference type="ARBA" id="ARBA00022692"/>
    </source>
</evidence>
<evidence type="ECO:0000256" key="14">
    <source>
        <dbReference type="SAM" id="Phobius"/>
    </source>
</evidence>
<evidence type="ECO:0000256" key="2">
    <source>
        <dbReference type="ARBA" id="ARBA00006434"/>
    </source>
</evidence>